<name>A0AAV4SDA9_CAEEX</name>
<feature type="region of interest" description="Disordered" evidence="1">
    <location>
        <begin position="1"/>
        <end position="26"/>
    </location>
</feature>
<gene>
    <name evidence="2" type="ORF">CEXT_710491</name>
</gene>
<reference evidence="2 3" key="1">
    <citation type="submission" date="2021-06" db="EMBL/GenBank/DDBJ databases">
        <title>Caerostris extrusa draft genome.</title>
        <authorList>
            <person name="Kono N."/>
            <person name="Arakawa K."/>
        </authorList>
    </citation>
    <scope>NUCLEOTIDE SEQUENCE [LARGE SCALE GENOMIC DNA]</scope>
</reference>
<dbReference type="AlphaFoldDB" id="A0AAV4SDA9"/>
<evidence type="ECO:0000313" key="2">
    <source>
        <dbReference type="EMBL" id="GIY29868.1"/>
    </source>
</evidence>
<proteinExistence type="predicted"/>
<dbReference type="Proteomes" id="UP001054945">
    <property type="component" value="Unassembled WGS sequence"/>
</dbReference>
<protein>
    <submittedName>
        <fullName evidence="2">Uncharacterized protein</fullName>
    </submittedName>
</protein>
<sequence>MIISKRKEEEEKKKKKNIDPTSEEMTRLHRTGAVELMVVLQQTSAISTRIDRSLPFCLMPTVDHSRTHHTGIFIDTFPPRRLTALNYELTFHNHSILRLRSNRLGFRSRVS</sequence>
<evidence type="ECO:0000256" key="1">
    <source>
        <dbReference type="SAM" id="MobiDB-lite"/>
    </source>
</evidence>
<dbReference type="EMBL" id="BPLR01009147">
    <property type="protein sequence ID" value="GIY29868.1"/>
    <property type="molecule type" value="Genomic_DNA"/>
</dbReference>
<organism evidence="2 3">
    <name type="scientific">Caerostris extrusa</name>
    <name type="common">Bark spider</name>
    <name type="synonym">Caerostris bankana</name>
    <dbReference type="NCBI Taxonomy" id="172846"/>
    <lineage>
        <taxon>Eukaryota</taxon>
        <taxon>Metazoa</taxon>
        <taxon>Ecdysozoa</taxon>
        <taxon>Arthropoda</taxon>
        <taxon>Chelicerata</taxon>
        <taxon>Arachnida</taxon>
        <taxon>Araneae</taxon>
        <taxon>Araneomorphae</taxon>
        <taxon>Entelegynae</taxon>
        <taxon>Araneoidea</taxon>
        <taxon>Araneidae</taxon>
        <taxon>Caerostris</taxon>
    </lineage>
</organism>
<comment type="caution">
    <text evidence="2">The sequence shown here is derived from an EMBL/GenBank/DDBJ whole genome shotgun (WGS) entry which is preliminary data.</text>
</comment>
<feature type="compositionally biased region" description="Basic and acidic residues" evidence="1">
    <location>
        <begin position="1"/>
        <end position="12"/>
    </location>
</feature>
<evidence type="ECO:0000313" key="3">
    <source>
        <dbReference type="Proteomes" id="UP001054945"/>
    </source>
</evidence>
<keyword evidence="3" id="KW-1185">Reference proteome</keyword>
<accession>A0AAV4SDA9</accession>